<dbReference type="PANTHER" id="PTHR15629:SF2">
    <property type="entry name" value="SH3 DOMAIN-CONTAINING YSC84-LIKE PROTEIN 1"/>
    <property type="match status" value="1"/>
</dbReference>
<dbReference type="EMBL" id="QGLT01000003">
    <property type="protein sequence ID" value="PXZ00113.1"/>
    <property type="molecule type" value="Genomic_DNA"/>
</dbReference>
<dbReference type="Proteomes" id="UP000247565">
    <property type="component" value="Unassembled WGS sequence"/>
</dbReference>
<dbReference type="GO" id="GO:0035091">
    <property type="term" value="F:phosphatidylinositol binding"/>
    <property type="evidence" value="ECO:0007669"/>
    <property type="project" value="TreeGrafter"/>
</dbReference>
<dbReference type="CDD" id="cd11524">
    <property type="entry name" value="SYLF"/>
    <property type="match status" value="1"/>
</dbReference>
<evidence type="ECO:0000313" key="4">
    <source>
        <dbReference type="Proteomes" id="UP000247565"/>
    </source>
</evidence>
<dbReference type="OrthoDB" id="9782434at2"/>
<proteinExistence type="predicted"/>
<evidence type="ECO:0000259" key="2">
    <source>
        <dbReference type="Pfam" id="PF04366"/>
    </source>
</evidence>
<organism evidence="3 4">
    <name type="scientific">Commensalibacter melissae</name>
    <dbReference type="NCBI Taxonomy" id="2070537"/>
    <lineage>
        <taxon>Bacteria</taxon>
        <taxon>Pseudomonadati</taxon>
        <taxon>Pseudomonadota</taxon>
        <taxon>Alphaproteobacteria</taxon>
        <taxon>Acetobacterales</taxon>
        <taxon>Acetobacteraceae</taxon>
    </lineage>
</organism>
<evidence type="ECO:0000256" key="1">
    <source>
        <dbReference type="SAM" id="MobiDB-lite"/>
    </source>
</evidence>
<keyword evidence="4" id="KW-1185">Reference proteome</keyword>
<dbReference type="AlphaFoldDB" id="A0A318MXR7"/>
<dbReference type="InterPro" id="IPR007461">
    <property type="entry name" value="Ysc84_actin-binding"/>
</dbReference>
<evidence type="ECO:0000313" key="3">
    <source>
        <dbReference type="EMBL" id="PXZ00113.1"/>
    </source>
</evidence>
<protein>
    <recommendedName>
        <fullName evidence="2">Ysc84 actin-binding domain-containing protein</fullName>
    </recommendedName>
</protein>
<dbReference type="PANTHER" id="PTHR15629">
    <property type="entry name" value="SH3YL1 PROTEIN"/>
    <property type="match status" value="1"/>
</dbReference>
<name>A0A318MXR7_9PROT</name>
<feature type="domain" description="Ysc84 actin-binding" evidence="2">
    <location>
        <begin position="97"/>
        <end position="212"/>
    </location>
</feature>
<gene>
    <name evidence="3" type="ORF">DK869_05600</name>
</gene>
<dbReference type="Pfam" id="PF04366">
    <property type="entry name" value="Ysc84"/>
    <property type="match status" value="1"/>
</dbReference>
<feature type="compositionally biased region" description="Basic and acidic residues" evidence="1">
    <location>
        <begin position="222"/>
        <end position="234"/>
    </location>
</feature>
<sequence length="275" mass="29888">MFCFSMLSIFSLQHAKAKTDKVQSIVDHSLLTVEDVFANIPTSSRVYTRLKNARAVMICPNITHISLVFGGSGGDCVLLSRDARNSWSSPAFYKMSSGSFGIQLGVQNTEVMLFIMNERSLRKLLDSQFTMGASASATAAKSSSDANKDTADIYNLQKASGLFVGASLKGSKLKINSSANHKYYNQIVGPEDIVMAMRVNNPAANRLRKILIKYSNMAKNVQPEKKSSKNHNVEDDNGDANTNDDSGAIDLAPQKGSSSHNIKSENLPAPSKSRK</sequence>
<feature type="region of interest" description="Disordered" evidence="1">
    <location>
        <begin position="221"/>
        <end position="275"/>
    </location>
</feature>
<dbReference type="InterPro" id="IPR051702">
    <property type="entry name" value="SH3_domain_YSC84-like"/>
</dbReference>
<reference evidence="3 4" key="1">
    <citation type="submission" date="2018-05" db="EMBL/GenBank/DDBJ databases">
        <title>Reference genomes for bee gut microbiota database.</title>
        <authorList>
            <person name="Ellegaard K.M."/>
        </authorList>
    </citation>
    <scope>NUCLEOTIDE SEQUENCE [LARGE SCALE GENOMIC DNA]</scope>
    <source>
        <strain evidence="3 4">ESL0284</strain>
    </source>
</reference>
<comment type="caution">
    <text evidence="3">The sequence shown here is derived from an EMBL/GenBank/DDBJ whole genome shotgun (WGS) entry which is preliminary data.</text>
</comment>
<accession>A0A318MXR7</accession>